<accession>A0ABS5E773</accession>
<evidence type="ECO:0000313" key="2">
    <source>
        <dbReference type="EMBL" id="MBR0559744.1"/>
    </source>
</evidence>
<comment type="caution">
    <text evidence="2">The sequence shown here is derived from an EMBL/GenBank/DDBJ whole genome shotgun (WGS) entry which is preliminary data.</text>
</comment>
<dbReference type="Pfam" id="PF03432">
    <property type="entry name" value="Relaxase"/>
    <property type="match status" value="1"/>
</dbReference>
<evidence type="ECO:0000259" key="1">
    <source>
        <dbReference type="Pfam" id="PF03432"/>
    </source>
</evidence>
<dbReference type="EMBL" id="JAGRQH010000003">
    <property type="protein sequence ID" value="MBR0559744.1"/>
    <property type="molecule type" value="Genomic_DNA"/>
</dbReference>
<dbReference type="RefSeq" id="WP_211681475.1">
    <property type="nucleotide sequence ID" value="NZ_JAGRQH010000003.1"/>
</dbReference>
<name>A0ABS5E773_9PROT</name>
<evidence type="ECO:0000313" key="3">
    <source>
        <dbReference type="Proteomes" id="UP000677812"/>
    </source>
</evidence>
<dbReference type="Proteomes" id="UP000677812">
    <property type="component" value="Unassembled WGS sequence"/>
</dbReference>
<sequence length="282" mass="32072">MSIIIKATRIKTKSGPRNITNHLLDKHHENEAIEVIQGDRQRMIDAFDLARNKPKTATYALRHFVLSSTEKMTEEQVMETVKALADEFGFDEAEATIVRHKKERNDKDVSDEHYHITVPEILENGRIMSNKKNYQRHEKICRQLEARFEFSHLAGRHNQAVAYALEDLDPETAEICEKLAQEPLPKSKYTASKYQEAKRKDIDIKTLSKDARSRCNGASDYKDIVDRLGMIDLKIIEGNKLRKDGTKTPVIATTDGFVIGSAGSVLKLNKEQIENITKGLTP</sequence>
<reference evidence="2 3" key="1">
    <citation type="submission" date="2021-04" db="EMBL/GenBank/DDBJ databases">
        <title>The complete genome sequence of Neokomagataea sp. TBRC 2177.</title>
        <authorList>
            <person name="Charoenyingcharoen P."/>
            <person name="Yukphan P."/>
        </authorList>
    </citation>
    <scope>NUCLEOTIDE SEQUENCE [LARGE SCALE GENOMIC DNA]</scope>
    <source>
        <strain evidence="2 3">TBRC 2177</strain>
    </source>
</reference>
<proteinExistence type="predicted"/>
<feature type="domain" description="MobA/VirD2-like nuclease" evidence="1">
    <location>
        <begin position="29"/>
        <end position="148"/>
    </location>
</feature>
<keyword evidence="3" id="KW-1185">Reference proteome</keyword>
<organism evidence="2 3">
    <name type="scientific">Neokomagataea anthophila</name>
    <dbReference type="NCBI Taxonomy" id="2826925"/>
    <lineage>
        <taxon>Bacteria</taxon>
        <taxon>Pseudomonadati</taxon>
        <taxon>Pseudomonadota</taxon>
        <taxon>Alphaproteobacteria</taxon>
        <taxon>Acetobacterales</taxon>
        <taxon>Acetobacteraceae</taxon>
        <taxon>Neokomagataea</taxon>
    </lineage>
</organism>
<dbReference type="InterPro" id="IPR005094">
    <property type="entry name" value="Endonuclease_MobA/VirD2"/>
</dbReference>
<protein>
    <recommendedName>
        <fullName evidence="1">MobA/VirD2-like nuclease domain-containing protein</fullName>
    </recommendedName>
</protein>
<gene>
    <name evidence="2" type="ORF">KB213_06710</name>
</gene>